<evidence type="ECO:0000256" key="1">
    <source>
        <dbReference type="PROSITE-ProRule" id="PRU00781"/>
    </source>
</evidence>
<dbReference type="PANTHER" id="PTHR23086">
    <property type="entry name" value="PHOSPHATIDYLINOSITOL-4-PHOSPHATE 5-KINASE"/>
    <property type="match status" value="1"/>
</dbReference>
<feature type="domain" description="PIPK" evidence="2">
    <location>
        <begin position="110"/>
        <end position="474"/>
    </location>
</feature>
<dbReference type="GO" id="GO:0005509">
    <property type="term" value="F:calcium ion binding"/>
    <property type="evidence" value="ECO:0007669"/>
    <property type="project" value="InterPro"/>
</dbReference>
<dbReference type="GO" id="GO:0046854">
    <property type="term" value="P:phosphatidylinositol phosphate biosynthetic process"/>
    <property type="evidence" value="ECO:0007669"/>
    <property type="project" value="TreeGrafter"/>
</dbReference>
<dbReference type="GO" id="GO:0016308">
    <property type="term" value="F:1-phosphatidylinositol-4-phosphate 5-kinase activity"/>
    <property type="evidence" value="ECO:0007669"/>
    <property type="project" value="TreeGrafter"/>
</dbReference>
<reference evidence="3" key="1">
    <citation type="journal article" date="2020" name="J. Eukaryot. Microbiol.">
        <title>De novo Sequencing, Assembly and Annotation of the Transcriptome for the Free-Living Testate Amoeba Arcella intermedia.</title>
        <authorList>
            <person name="Ribeiro G.M."/>
            <person name="Porfirio-Sousa A.L."/>
            <person name="Maurer-Alcala X.X."/>
            <person name="Katz L.A."/>
            <person name="Lahr D.J.G."/>
        </authorList>
    </citation>
    <scope>NUCLEOTIDE SEQUENCE</scope>
</reference>
<evidence type="ECO:0000313" key="3">
    <source>
        <dbReference type="EMBL" id="NDV30941.1"/>
    </source>
</evidence>
<keyword evidence="1" id="KW-0808">Transferase</keyword>
<dbReference type="Gene3D" id="1.10.238.10">
    <property type="entry name" value="EF-hand"/>
    <property type="match status" value="1"/>
</dbReference>
<dbReference type="GO" id="GO:0005524">
    <property type="term" value="F:ATP binding"/>
    <property type="evidence" value="ECO:0007669"/>
    <property type="project" value="UniProtKB-UniRule"/>
</dbReference>
<dbReference type="PANTHER" id="PTHR23086:SF8">
    <property type="entry name" value="PHOSPHATIDYLINOSITOL 5-PHOSPHATE 4-KINASE, ISOFORM A"/>
    <property type="match status" value="1"/>
</dbReference>
<name>A0A6B2L1Z5_9EUKA</name>
<dbReference type="Gene3D" id="3.30.800.10">
    <property type="entry name" value="Phosphatidylinositol Phosphate Kinase II Beta"/>
    <property type="match status" value="1"/>
</dbReference>
<dbReference type="GO" id="GO:0005886">
    <property type="term" value="C:plasma membrane"/>
    <property type="evidence" value="ECO:0007669"/>
    <property type="project" value="TreeGrafter"/>
</dbReference>
<evidence type="ECO:0000259" key="2">
    <source>
        <dbReference type="PROSITE" id="PS51455"/>
    </source>
</evidence>
<dbReference type="InterPro" id="IPR002048">
    <property type="entry name" value="EF_hand_dom"/>
</dbReference>
<dbReference type="PROSITE" id="PS51455">
    <property type="entry name" value="PIPK"/>
    <property type="match status" value="1"/>
</dbReference>
<dbReference type="EMBL" id="GIBP01001972">
    <property type="protein sequence ID" value="NDV30941.1"/>
    <property type="molecule type" value="Transcribed_RNA"/>
</dbReference>
<dbReference type="CDD" id="cd00139">
    <property type="entry name" value="PIPKc"/>
    <property type="match status" value="1"/>
</dbReference>
<dbReference type="Pfam" id="PF01504">
    <property type="entry name" value="PIP5K"/>
    <property type="match status" value="1"/>
</dbReference>
<dbReference type="Gene3D" id="3.30.810.10">
    <property type="entry name" value="2-Layer Sandwich"/>
    <property type="match status" value="1"/>
</dbReference>
<dbReference type="SUPFAM" id="SSF56104">
    <property type="entry name" value="SAICAR synthase-like"/>
    <property type="match status" value="1"/>
</dbReference>
<dbReference type="SMART" id="SM00330">
    <property type="entry name" value="PIPKc"/>
    <property type="match status" value="1"/>
</dbReference>
<keyword evidence="1" id="KW-0547">Nucleotide-binding</keyword>
<dbReference type="Pfam" id="PF13499">
    <property type="entry name" value="EF-hand_7"/>
    <property type="match status" value="1"/>
</dbReference>
<proteinExistence type="predicted"/>
<dbReference type="InterPro" id="IPR002498">
    <property type="entry name" value="PInositol-4-P-4/5-kinase_core"/>
</dbReference>
<keyword evidence="1" id="KW-0418">Kinase</keyword>
<organism evidence="3">
    <name type="scientific">Arcella intermedia</name>
    <dbReference type="NCBI Taxonomy" id="1963864"/>
    <lineage>
        <taxon>Eukaryota</taxon>
        <taxon>Amoebozoa</taxon>
        <taxon>Tubulinea</taxon>
        <taxon>Elardia</taxon>
        <taxon>Arcellinida</taxon>
        <taxon>Sphaerothecina</taxon>
        <taxon>Arcellidae</taxon>
        <taxon>Arcella</taxon>
    </lineage>
</organism>
<dbReference type="SUPFAM" id="SSF47473">
    <property type="entry name" value="EF-hand"/>
    <property type="match status" value="1"/>
</dbReference>
<dbReference type="InterPro" id="IPR027483">
    <property type="entry name" value="PInositol-4-P-4/5-kinase_C_sf"/>
</dbReference>
<keyword evidence="1" id="KW-0067">ATP-binding</keyword>
<dbReference type="InterPro" id="IPR027484">
    <property type="entry name" value="PInositol-4-P-5-kinase_N"/>
</dbReference>
<dbReference type="InterPro" id="IPR011992">
    <property type="entry name" value="EF-hand-dom_pair"/>
</dbReference>
<dbReference type="InterPro" id="IPR023610">
    <property type="entry name" value="PInositol-4/5-P-5/4-kinase"/>
</dbReference>
<accession>A0A6B2L1Z5</accession>
<dbReference type="AlphaFoldDB" id="A0A6B2L1Z5"/>
<protein>
    <recommendedName>
        <fullName evidence="2">PIPK domain-containing protein</fullName>
    </recommendedName>
</protein>
<sequence>MLILTKGSPQEKMKFSFNLFDFQNTGRICKDIFIYVLLNIYKDKPQVMKKVEILFNAIDWNKDDFIDLEDFETIKDKPDIANLFGLDFRENSRKLPIIGTFSIEKTYRDILIHLITGIRWICSKELKEKSPVTATSEKFQGIDEEFMIMDAKQLAPEDFEGVKRIAIKDVGNPSESWKFEAYAPAVFEAIRSAFNLQAKDYISSLSQDSLIRGLLSGNWKFFESLENSGRSGSMIFKSHDNFLFIKSLPDSEAKHLLNILKDFYDYVITNKDTLLTRFYGLYTITPPPSMNVLPITFIIMENCLNSPLCIHQSYDLKGSKVNRSTPIDKRAVGVALKDVDFDQDKRQIRIDPLMKKQLYKQIESDTTFLASKNILDYSLLLGISYKFQDQHITTNQEEKKSYISKFQKDFGGTKGEKGLHFFFGIIDILTQWDYSKISENKMKTLILQQDSTQISAVEPPLYHKRFMDYMSQILTD</sequence>